<evidence type="ECO:0000256" key="5">
    <source>
        <dbReference type="ARBA" id="ARBA00022801"/>
    </source>
</evidence>
<evidence type="ECO:0000256" key="4">
    <source>
        <dbReference type="ARBA" id="ARBA00022786"/>
    </source>
</evidence>
<comment type="similarity">
    <text evidence="2 7 8">Belongs to the peptidase C12 family.</text>
</comment>
<dbReference type="CDD" id="cd09616">
    <property type="entry name" value="Peptidase_C12_UCH_L1_L3"/>
    <property type="match status" value="1"/>
</dbReference>
<organism evidence="10 11">
    <name type="scientific">[Candida] anglica</name>
    <dbReference type="NCBI Taxonomy" id="148631"/>
    <lineage>
        <taxon>Eukaryota</taxon>
        <taxon>Fungi</taxon>
        <taxon>Dikarya</taxon>
        <taxon>Ascomycota</taxon>
        <taxon>Saccharomycotina</taxon>
        <taxon>Pichiomycetes</taxon>
        <taxon>Debaryomycetaceae</taxon>
        <taxon>Kurtzmaniella</taxon>
    </lineage>
</organism>
<dbReference type="InterPro" id="IPR036959">
    <property type="entry name" value="Peptidase_C12_UCH_sf"/>
</dbReference>
<accession>A0ABP0EQC2</accession>
<evidence type="ECO:0000256" key="1">
    <source>
        <dbReference type="ARBA" id="ARBA00000707"/>
    </source>
</evidence>
<dbReference type="InterPro" id="IPR038765">
    <property type="entry name" value="Papain-like_cys_pep_sf"/>
</dbReference>
<evidence type="ECO:0000259" key="9">
    <source>
        <dbReference type="PROSITE" id="PS52048"/>
    </source>
</evidence>
<feature type="domain" description="UCH catalytic" evidence="9">
    <location>
        <begin position="6"/>
        <end position="243"/>
    </location>
</feature>
<evidence type="ECO:0000256" key="7">
    <source>
        <dbReference type="PROSITE-ProRule" id="PRU01393"/>
    </source>
</evidence>
<protein>
    <recommendedName>
        <fullName evidence="8">Ubiquitin carboxyl-terminal hydrolase</fullName>
        <ecNumber evidence="8">3.4.19.12</ecNumber>
    </recommendedName>
</protein>
<keyword evidence="11" id="KW-1185">Reference proteome</keyword>
<dbReference type="Proteomes" id="UP001497600">
    <property type="component" value="Chromosome H"/>
</dbReference>
<evidence type="ECO:0000256" key="3">
    <source>
        <dbReference type="ARBA" id="ARBA00022670"/>
    </source>
</evidence>
<keyword evidence="6 7" id="KW-0788">Thiol protease</keyword>
<dbReference type="GO" id="GO:0016787">
    <property type="term" value="F:hydrolase activity"/>
    <property type="evidence" value="ECO:0007669"/>
    <property type="project" value="UniProtKB-KW"/>
</dbReference>
<dbReference type="EMBL" id="OZ004260">
    <property type="protein sequence ID" value="CAK7921745.1"/>
    <property type="molecule type" value="Genomic_DNA"/>
</dbReference>
<gene>
    <name evidence="10" type="primary">YUH1</name>
    <name evidence="10" type="ORF">CAAN4_H17854</name>
</gene>
<keyword evidence="5 7" id="KW-0378">Hydrolase</keyword>
<proteinExistence type="inferred from homology"/>
<evidence type="ECO:0000256" key="6">
    <source>
        <dbReference type="ARBA" id="ARBA00022807"/>
    </source>
</evidence>
<dbReference type="Gene3D" id="3.40.532.10">
    <property type="entry name" value="Peptidase C12, ubiquitin carboxyl-terminal hydrolase"/>
    <property type="match status" value="1"/>
</dbReference>
<dbReference type="InterPro" id="IPR001578">
    <property type="entry name" value="Peptidase_C12_UCH"/>
</dbReference>
<feature type="site" description="Transition state stabilizer" evidence="7">
    <location>
        <position position="95"/>
    </location>
</feature>
<sequence length="245" mass="27454">MSSEKRVIPLESNPDIFNELSYKLGLSPVLQFHDLYSLTDPDLLSFIPQPVYAIIMLFPLTETYEAYRRQTDAVDSPSTAAYANEKTTDIKWFKQTIGNACGLYALLHILANLPQDFIISSSILKDSLLRQITKYSSVEDVSRLVENLESDIQLDSNYGVQGQTAAPSAQDSVDLHFVTFIKSPHDGHLYELDGRRNGPIDLGKSSDAPHILDDPKVVEKVQFYMNNTDEKNKHNFSIMAIAPGL</sequence>
<dbReference type="EC" id="3.4.19.12" evidence="8"/>
<feature type="site" description="Important for enzyme activity" evidence="7">
    <location>
        <position position="193"/>
    </location>
</feature>
<comment type="catalytic activity">
    <reaction evidence="1 7 8">
        <text>Thiol-dependent hydrolysis of ester, thioester, amide, peptide and isopeptide bonds formed by the C-terminal Gly of ubiquitin (a 76-residue protein attached to proteins as an intracellular targeting signal).</text>
        <dbReference type="EC" id="3.4.19.12"/>
    </reaction>
</comment>
<dbReference type="SUPFAM" id="SSF54001">
    <property type="entry name" value="Cysteine proteinases"/>
    <property type="match status" value="1"/>
</dbReference>
<evidence type="ECO:0000313" key="10">
    <source>
        <dbReference type="EMBL" id="CAK7921745.1"/>
    </source>
</evidence>
<evidence type="ECO:0000256" key="8">
    <source>
        <dbReference type="RuleBase" id="RU361215"/>
    </source>
</evidence>
<feature type="active site" description="Nucleophile" evidence="7">
    <location>
        <position position="101"/>
    </location>
</feature>
<evidence type="ECO:0000256" key="2">
    <source>
        <dbReference type="ARBA" id="ARBA00009326"/>
    </source>
</evidence>
<reference evidence="10 11" key="1">
    <citation type="submission" date="2024-01" db="EMBL/GenBank/DDBJ databases">
        <authorList>
            <consortium name="Genoscope - CEA"/>
            <person name="William W."/>
        </authorList>
    </citation>
    <scope>NUCLEOTIDE SEQUENCE [LARGE SCALE GENOMIC DNA]</scope>
    <source>
        <strain evidence="10 11">29B2s-10</strain>
    </source>
</reference>
<keyword evidence="3 7" id="KW-0645">Protease</keyword>
<feature type="active site" description="Proton donor" evidence="7">
    <location>
        <position position="176"/>
    </location>
</feature>
<dbReference type="PANTHER" id="PTHR10589:SF17">
    <property type="entry name" value="UBIQUITIN CARBOXYL-TERMINAL HYDROLASE"/>
    <property type="match status" value="1"/>
</dbReference>
<evidence type="ECO:0000313" key="11">
    <source>
        <dbReference type="Proteomes" id="UP001497600"/>
    </source>
</evidence>
<keyword evidence="4 7" id="KW-0833">Ubl conjugation pathway</keyword>
<dbReference type="PROSITE" id="PS52048">
    <property type="entry name" value="UCH_DOMAIN"/>
    <property type="match status" value="1"/>
</dbReference>
<dbReference type="PANTHER" id="PTHR10589">
    <property type="entry name" value="UBIQUITIN CARBOXYL-TERMINAL HYDROLASE"/>
    <property type="match status" value="1"/>
</dbReference>
<dbReference type="PRINTS" id="PR00707">
    <property type="entry name" value="UBCTHYDRLASE"/>
</dbReference>
<dbReference type="Pfam" id="PF01088">
    <property type="entry name" value="Peptidase_C12"/>
    <property type="match status" value="1"/>
</dbReference>
<name>A0ABP0EQC2_9ASCO</name>